<dbReference type="Pfam" id="PF10294">
    <property type="entry name" value="Methyltransf_16"/>
    <property type="match status" value="1"/>
</dbReference>
<evidence type="ECO:0000256" key="1">
    <source>
        <dbReference type="SAM" id="SignalP"/>
    </source>
</evidence>
<dbReference type="SUPFAM" id="SSF53335">
    <property type="entry name" value="S-adenosyl-L-methionine-dependent methyltransferases"/>
    <property type="match status" value="1"/>
</dbReference>
<dbReference type="InterPro" id="IPR019410">
    <property type="entry name" value="Methyltransf_16"/>
</dbReference>
<organism evidence="2">
    <name type="scientific">Rhizochromulina marina</name>
    <dbReference type="NCBI Taxonomy" id="1034831"/>
    <lineage>
        <taxon>Eukaryota</taxon>
        <taxon>Sar</taxon>
        <taxon>Stramenopiles</taxon>
        <taxon>Ochrophyta</taxon>
        <taxon>Dictyochophyceae</taxon>
        <taxon>Rhizochromulinales</taxon>
        <taxon>Rhizochromulina</taxon>
    </lineage>
</organism>
<evidence type="ECO:0000313" key="2">
    <source>
        <dbReference type="EMBL" id="CAD9683008.1"/>
    </source>
</evidence>
<proteinExistence type="predicted"/>
<name>A0A7S2WE88_9STRA</name>
<dbReference type="CDD" id="cd02440">
    <property type="entry name" value="AdoMet_MTases"/>
    <property type="match status" value="1"/>
</dbReference>
<accession>A0A7S2WE88</accession>
<dbReference type="PANTHER" id="PTHR14614:SF163">
    <property type="entry name" value="METHYLTRANSFERASE SMALL DOMAIN-CONTAINING PROTEIN"/>
    <property type="match status" value="1"/>
</dbReference>
<dbReference type="Gene3D" id="3.40.50.150">
    <property type="entry name" value="Vaccinia Virus protein VP39"/>
    <property type="match status" value="1"/>
</dbReference>
<dbReference type="PANTHER" id="PTHR14614">
    <property type="entry name" value="HEPATOCELLULAR CARCINOMA-ASSOCIATED ANTIGEN"/>
    <property type="match status" value="1"/>
</dbReference>
<reference evidence="2" key="1">
    <citation type="submission" date="2021-01" db="EMBL/GenBank/DDBJ databases">
        <authorList>
            <person name="Corre E."/>
            <person name="Pelletier E."/>
            <person name="Niang G."/>
            <person name="Scheremetjew M."/>
            <person name="Finn R."/>
            <person name="Kale V."/>
            <person name="Holt S."/>
            <person name="Cochrane G."/>
            <person name="Meng A."/>
            <person name="Brown T."/>
            <person name="Cohen L."/>
        </authorList>
    </citation>
    <scope>NUCLEOTIDE SEQUENCE</scope>
    <source>
        <strain evidence="2">CCMP1243</strain>
    </source>
</reference>
<feature type="signal peptide" evidence="1">
    <location>
        <begin position="1"/>
        <end position="22"/>
    </location>
</feature>
<feature type="chain" id="PRO_5030671794" description="Methyltransferase domain-containing protein" evidence="1">
    <location>
        <begin position="23"/>
        <end position="265"/>
    </location>
</feature>
<dbReference type="EMBL" id="HBHJ01013514">
    <property type="protein sequence ID" value="CAD9683008.1"/>
    <property type="molecule type" value="Transcribed_RNA"/>
</dbReference>
<sequence length="265" mass="27992">MRAAVVAGLWCCLFAARVPGRALSVRHSTPAGTKIGGLDVRRVEVPLPPPRGDIWVYEVSDFGWWEEQEAEDNPYGCKLWPGAVAAARFLSSSSGLDALGLTSLGRQPRVLELGCGNGLCSLAAARAGMQVTATDISTQALELTAAAVQGQSLDSLCTVSEFDIGGDEALPEADLVLCADLLYDETLAAYTARRVWEAAMRGSSVLVGGDPRRAARQVFLHELAQLGVDLVFESSSAVALPAIGWKAKAVEVGILPLLERGAQCK</sequence>
<gene>
    <name evidence="2" type="ORF">RMAR1173_LOCUS8809</name>
</gene>
<dbReference type="AlphaFoldDB" id="A0A7S2WE88"/>
<dbReference type="InterPro" id="IPR029063">
    <property type="entry name" value="SAM-dependent_MTases_sf"/>
</dbReference>
<keyword evidence="1" id="KW-0732">Signal</keyword>
<evidence type="ECO:0008006" key="3">
    <source>
        <dbReference type="Google" id="ProtNLM"/>
    </source>
</evidence>
<protein>
    <recommendedName>
        <fullName evidence="3">Methyltransferase domain-containing protein</fullName>
    </recommendedName>
</protein>